<name>A0ABT1RE86_9HYPH</name>
<comment type="caution">
    <text evidence="2">The sequence shown here is derived from an EMBL/GenBank/DDBJ whole genome shotgun (WGS) entry which is preliminary data.</text>
</comment>
<accession>A0ABT1RE86</accession>
<evidence type="ECO:0000256" key="1">
    <source>
        <dbReference type="SAM" id="MobiDB-lite"/>
    </source>
</evidence>
<sequence length="208" mass="22337">MAAMHKQLKVLGLAGLLLIGGVSFAVAEGENPYAEPSPEYLRQFAAQGAKAFVLERYDAEGKLAARSVEKLEGQVEIDGPVHRTIAGRKIALRGLTACPSETVVYNRVQTWSCTEAARDYTEAVYNRRASVILCKTLLLAPADGQTTPASCFVLVGGNGEPFKTVNDDDSMVFLGLAAIGRTLDGRSRRPDLEASQSLSRSMGFQNAD</sequence>
<evidence type="ECO:0000313" key="2">
    <source>
        <dbReference type="EMBL" id="MCQ4633462.1"/>
    </source>
</evidence>
<feature type="region of interest" description="Disordered" evidence="1">
    <location>
        <begin position="187"/>
        <end position="208"/>
    </location>
</feature>
<proteinExistence type="predicted"/>
<dbReference type="EMBL" id="WHSB02000012">
    <property type="protein sequence ID" value="MCQ4633462.1"/>
    <property type="molecule type" value="Genomic_DNA"/>
</dbReference>
<evidence type="ECO:0000313" key="3">
    <source>
        <dbReference type="Proteomes" id="UP000996601"/>
    </source>
</evidence>
<reference evidence="2" key="1">
    <citation type="submission" date="2021-07" db="EMBL/GenBank/DDBJ databases">
        <title>Shinella sp. nov., a novel member of the genus Shinella from water.</title>
        <authorList>
            <person name="Deng Y."/>
        </authorList>
    </citation>
    <scope>NUCLEOTIDE SEQUENCE</scope>
    <source>
        <strain evidence="2">CPCC 100929</strain>
    </source>
</reference>
<feature type="compositionally biased region" description="Polar residues" evidence="1">
    <location>
        <begin position="194"/>
        <end position="208"/>
    </location>
</feature>
<keyword evidence="3" id="KW-1185">Reference proteome</keyword>
<dbReference type="Proteomes" id="UP000996601">
    <property type="component" value="Unassembled WGS sequence"/>
</dbReference>
<dbReference type="RefSeq" id="WP_256120072.1">
    <property type="nucleotide sequence ID" value="NZ_WHSB02000012.1"/>
</dbReference>
<organism evidence="2 3">
    <name type="scientific">Shinella lacus</name>
    <dbReference type="NCBI Taxonomy" id="2654216"/>
    <lineage>
        <taxon>Bacteria</taxon>
        <taxon>Pseudomonadati</taxon>
        <taxon>Pseudomonadota</taxon>
        <taxon>Alphaproteobacteria</taxon>
        <taxon>Hyphomicrobiales</taxon>
        <taxon>Rhizobiaceae</taxon>
        <taxon>Shinella</taxon>
    </lineage>
</organism>
<protein>
    <submittedName>
        <fullName evidence="2">Uncharacterized protein</fullName>
    </submittedName>
</protein>
<gene>
    <name evidence="2" type="ORF">GB927_025710</name>
</gene>